<name>A0A285TVX7_9PROT</name>
<gene>
    <name evidence="1" type="ORF">SAMN05428964_10596</name>
</gene>
<dbReference type="Proteomes" id="UP000219068">
    <property type="component" value="Unassembled WGS sequence"/>
</dbReference>
<evidence type="ECO:0000313" key="2">
    <source>
        <dbReference type="Proteomes" id="UP000219068"/>
    </source>
</evidence>
<accession>A0A285TVX7</accession>
<proteinExistence type="predicted"/>
<dbReference type="EMBL" id="OBMM01000005">
    <property type="protein sequence ID" value="SOC26317.1"/>
    <property type="molecule type" value="Genomic_DNA"/>
</dbReference>
<evidence type="ECO:0000313" key="1">
    <source>
        <dbReference type="EMBL" id="SOC26317.1"/>
    </source>
</evidence>
<reference evidence="1 2" key="1">
    <citation type="submission" date="2017-08" db="EMBL/GenBank/DDBJ databases">
        <authorList>
            <person name="de Groot N.N."/>
        </authorList>
    </citation>
    <scope>NUCLEOTIDE SEQUENCE [LARGE SCALE GENOMIC DNA]</scope>
    <source>
        <strain evidence="1 2">USBA 78</strain>
    </source>
</reference>
<protein>
    <submittedName>
        <fullName evidence="1">Uncharacterized protein</fullName>
    </submittedName>
</protein>
<sequence>MTKIRYWQRRWLTGGCFDMALAMADHLPDASFVALGEPDFPTHVGLKGDFGFLDVRGLSKTERDFCSGFYCDSLCIVDRATVELHAGCAGLEPPYRGVVEIKEAREVIQKYLMTVVEECQQYNDNMAAPFSGR</sequence>
<dbReference type="AlphaFoldDB" id="A0A285TVX7"/>
<organism evidence="1 2">
    <name type="scientific">Thalassospira xiamenensis</name>
    <dbReference type="NCBI Taxonomy" id="220697"/>
    <lineage>
        <taxon>Bacteria</taxon>
        <taxon>Pseudomonadati</taxon>
        <taxon>Pseudomonadota</taxon>
        <taxon>Alphaproteobacteria</taxon>
        <taxon>Rhodospirillales</taxon>
        <taxon>Thalassospiraceae</taxon>
        <taxon>Thalassospira</taxon>
    </lineage>
</organism>
<dbReference type="RefSeq" id="WP_097052672.1">
    <property type="nucleotide sequence ID" value="NZ_OBMM01000005.1"/>
</dbReference>